<gene>
    <name evidence="2" type="ORF">BCR34DRAFT_1266</name>
</gene>
<dbReference type="Proteomes" id="UP000193144">
    <property type="component" value="Unassembled WGS sequence"/>
</dbReference>
<comment type="caution">
    <text evidence="2">The sequence shown here is derived from an EMBL/GenBank/DDBJ whole genome shotgun (WGS) entry which is preliminary data.</text>
</comment>
<dbReference type="EMBL" id="MCFA01000001">
    <property type="protein sequence ID" value="ORY19715.1"/>
    <property type="molecule type" value="Genomic_DNA"/>
</dbReference>
<sequence>MRRRGLRQPSWTQPAGPEPDLPKLYLDTSPASYVHCIREFANITPCNHTTSPCLFMPPRILVEIAFGTPSVPLELELKCGFMRLLIRQPCSQSMETGLGVSSQSHVCKSSLRRAFFFTFGESRSVANFSCHHCMMQKQKLWLSLPSCCCHGLTSNDDSGSLATVCERLRTDTACSTFGASSNPPHATHNPFTRVLLSQFRINPPLARERPQRALWFEISTQEPIKLLST</sequence>
<accession>A0A1Y2ACH5</accession>
<proteinExistence type="predicted"/>
<evidence type="ECO:0000313" key="3">
    <source>
        <dbReference type="Proteomes" id="UP000193144"/>
    </source>
</evidence>
<evidence type="ECO:0000256" key="1">
    <source>
        <dbReference type="SAM" id="MobiDB-lite"/>
    </source>
</evidence>
<keyword evidence="3" id="KW-1185">Reference proteome</keyword>
<evidence type="ECO:0000313" key="2">
    <source>
        <dbReference type="EMBL" id="ORY19715.1"/>
    </source>
</evidence>
<dbReference type="AlphaFoldDB" id="A0A1Y2ACH5"/>
<reference evidence="2 3" key="1">
    <citation type="submission" date="2016-07" db="EMBL/GenBank/DDBJ databases">
        <title>Pervasive Adenine N6-methylation of Active Genes in Fungi.</title>
        <authorList>
            <consortium name="DOE Joint Genome Institute"/>
            <person name="Mondo S.J."/>
            <person name="Dannebaum R.O."/>
            <person name="Kuo R.C."/>
            <person name="Labutti K."/>
            <person name="Haridas S."/>
            <person name="Kuo A."/>
            <person name="Salamov A."/>
            <person name="Ahrendt S.R."/>
            <person name="Lipzen A."/>
            <person name="Sullivan W."/>
            <person name="Andreopoulos W.B."/>
            <person name="Clum A."/>
            <person name="Lindquist E."/>
            <person name="Daum C."/>
            <person name="Ramamoorthy G.K."/>
            <person name="Gryganskyi A."/>
            <person name="Culley D."/>
            <person name="Magnuson J.K."/>
            <person name="James T.Y."/>
            <person name="O'Malley M.A."/>
            <person name="Stajich J.E."/>
            <person name="Spatafora J.W."/>
            <person name="Visel A."/>
            <person name="Grigoriev I.V."/>
        </authorList>
    </citation>
    <scope>NUCLEOTIDE SEQUENCE [LARGE SCALE GENOMIC DNA]</scope>
    <source>
        <strain evidence="2 3">CBS 115471</strain>
    </source>
</reference>
<protein>
    <submittedName>
        <fullName evidence="2">Uncharacterized protein</fullName>
    </submittedName>
</protein>
<organism evidence="2 3">
    <name type="scientific">Clohesyomyces aquaticus</name>
    <dbReference type="NCBI Taxonomy" id="1231657"/>
    <lineage>
        <taxon>Eukaryota</taxon>
        <taxon>Fungi</taxon>
        <taxon>Dikarya</taxon>
        <taxon>Ascomycota</taxon>
        <taxon>Pezizomycotina</taxon>
        <taxon>Dothideomycetes</taxon>
        <taxon>Pleosporomycetidae</taxon>
        <taxon>Pleosporales</taxon>
        <taxon>Lindgomycetaceae</taxon>
        <taxon>Clohesyomyces</taxon>
    </lineage>
</organism>
<name>A0A1Y2ACH5_9PLEO</name>
<feature type="region of interest" description="Disordered" evidence="1">
    <location>
        <begin position="1"/>
        <end position="23"/>
    </location>
</feature>